<dbReference type="InterPro" id="IPR017441">
    <property type="entry name" value="Protein_kinase_ATP_BS"/>
</dbReference>
<dbReference type="Gene3D" id="3.30.200.20">
    <property type="entry name" value="Phosphorylase Kinase, domain 1"/>
    <property type="match status" value="1"/>
</dbReference>
<dbReference type="OrthoDB" id="5495090at2"/>
<dbReference type="PANTHER" id="PTHR43289">
    <property type="entry name" value="MITOGEN-ACTIVATED PROTEIN KINASE KINASE KINASE 20-RELATED"/>
    <property type="match status" value="1"/>
</dbReference>
<keyword evidence="3 8" id="KW-0418">Kinase</keyword>
<dbReference type="PROSITE" id="PS00108">
    <property type="entry name" value="PROTEIN_KINASE_ST"/>
    <property type="match status" value="1"/>
</dbReference>
<evidence type="ECO:0000256" key="6">
    <source>
        <dbReference type="SAM" id="MobiDB-lite"/>
    </source>
</evidence>
<keyword evidence="9" id="KW-1185">Reference proteome</keyword>
<organism evidence="8 9">
    <name type="scientific">Labilithrix luteola</name>
    <dbReference type="NCBI Taxonomy" id="1391654"/>
    <lineage>
        <taxon>Bacteria</taxon>
        <taxon>Pseudomonadati</taxon>
        <taxon>Myxococcota</taxon>
        <taxon>Polyangia</taxon>
        <taxon>Polyangiales</taxon>
        <taxon>Labilitrichaceae</taxon>
        <taxon>Labilithrix</taxon>
    </lineage>
</organism>
<feature type="compositionally biased region" description="Low complexity" evidence="6">
    <location>
        <begin position="453"/>
        <end position="471"/>
    </location>
</feature>
<reference evidence="8 9" key="1">
    <citation type="submission" date="2015-08" db="EMBL/GenBank/DDBJ databases">
        <authorList>
            <person name="Babu N.S."/>
            <person name="Beckwith C.J."/>
            <person name="Beseler K.G."/>
            <person name="Brison A."/>
            <person name="Carone J.V."/>
            <person name="Caskin T.P."/>
            <person name="Diamond M."/>
            <person name="Durham M.E."/>
            <person name="Foxe J.M."/>
            <person name="Go M."/>
            <person name="Henderson B.A."/>
            <person name="Jones I.B."/>
            <person name="McGettigan J.A."/>
            <person name="Micheletti S.J."/>
            <person name="Nasrallah M.E."/>
            <person name="Ortiz D."/>
            <person name="Piller C.R."/>
            <person name="Privatt S.R."/>
            <person name="Schneider S.L."/>
            <person name="Sharp S."/>
            <person name="Smith T.C."/>
            <person name="Stanton J.D."/>
            <person name="Ullery H.E."/>
            <person name="Wilson R.J."/>
            <person name="Serrano M.G."/>
            <person name="Buck G."/>
            <person name="Lee V."/>
            <person name="Wang Y."/>
            <person name="Carvalho R."/>
            <person name="Voegtly L."/>
            <person name="Shi R."/>
            <person name="Duckworth R."/>
            <person name="Johnson A."/>
            <person name="Loviza R."/>
            <person name="Walstead R."/>
            <person name="Shah Z."/>
            <person name="Kiflezghi M."/>
            <person name="Wade K."/>
            <person name="Ball S.L."/>
            <person name="Bradley K.W."/>
            <person name="Asai D.J."/>
            <person name="Bowman C.A."/>
            <person name="Russell D.A."/>
            <person name="Pope W.H."/>
            <person name="Jacobs-Sera D."/>
            <person name="Hendrix R.W."/>
            <person name="Hatfull G.F."/>
        </authorList>
    </citation>
    <scope>NUCLEOTIDE SEQUENCE [LARGE SCALE GENOMIC DNA]</scope>
    <source>
        <strain evidence="8 9">DSM 27648</strain>
    </source>
</reference>
<dbReference type="Pfam" id="PF00069">
    <property type="entry name" value="Pkinase"/>
    <property type="match status" value="1"/>
</dbReference>
<accession>A0A0K1QG24</accession>
<dbReference type="Gene3D" id="1.10.510.10">
    <property type="entry name" value="Transferase(Phosphotransferase) domain 1"/>
    <property type="match status" value="1"/>
</dbReference>
<sequence length="492" mass="51485">MFSPDLEFAKRHVGTTLCGRYHVDELLGVGGMAAVYRGRHRNGHRVAIKILHPAISLSGDLRERFLKEGYVANAVDHPGAVRVFDDDVGEQPFLVMELLEGETLHARWEKHGKKLPPDEVSAWACQLLAVLAAAHAKGIVHRDIKPENLFVTRSGELKVLDFGIARMRTAPGQLATVTGRVPGTPSFMAPEQALGIARDIDARTDLWAVGASMFSLLSGALVHEAETTEQMLVFAASRPARALRVVAPDAPSELAAIVDRALSFERDARWASADEMRGALESYRASAGFEIVPVVRQERPFPRLVTSPEAERPPLAEARGVASTNGGVVASKEHEPSPAAPGAGAKPRRARGSMVVAIGLVVLGGAAMLVPRWGAHRAAGTGSAEGLASASASMAAAEPATEPPPTVLPVATSSALSALSPSSPLAVASARAASSASPKPTSKTALPSSTGGATSHAPKTTPTAPPSVATADCDPPYYFDPVTSSRRVKPGC</sequence>
<dbReference type="GO" id="GO:0004674">
    <property type="term" value="F:protein serine/threonine kinase activity"/>
    <property type="evidence" value="ECO:0007669"/>
    <property type="project" value="UniProtKB-KW"/>
</dbReference>
<dbReference type="SMART" id="SM00220">
    <property type="entry name" value="S_TKc"/>
    <property type="match status" value="1"/>
</dbReference>
<keyword evidence="2 5" id="KW-0547">Nucleotide-binding</keyword>
<feature type="compositionally biased region" description="Low complexity" evidence="6">
    <location>
        <begin position="431"/>
        <end position="445"/>
    </location>
</feature>
<evidence type="ECO:0000256" key="5">
    <source>
        <dbReference type="PROSITE-ProRule" id="PRU10141"/>
    </source>
</evidence>
<dbReference type="AlphaFoldDB" id="A0A0K1QG24"/>
<keyword evidence="8" id="KW-0723">Serine/threonine-protein kinase</keyword>
<evidence type="ECO:0000256" key="3">
    <source>
        <dbReference type="ARBA" id="ARBA00022777"/>
    </source>
</evidence>
<name>A0A0K1QG24_9BACT</name>
<dbReference type="KEGG" id="llu:AKJ09_11048"/>
<feature type="binding site" evidence="5">
    <location>
        <position position="49"/>
    </location>
    <ligand>
        <name>ATP</name>
        <dbReference type="ChEBI" id="CHEBI:30616"/>
    </ligand>
</feature>
<dbReference type="EMBL" id="CP012333">
    <property type="protein sequence ID" value="AKV04385.1"/>
    <property type="molecule type" value="Genomic_DNA"/>
</dbReference>
<evidence type="ECO:0000259" key="7">
    <source>
        <dbReference type="PROSITE" id="PS50011"/>
    </source>
</evidence>
<feature type="region of interest" description="Disordered" evidence="6">
    <location>
        <begin position="326"/>
        <end position="348"/>
    </location>
</feature>
<gene>
    <name evidence="8" type="ORF">AKJ09_11048</name>
</gene>
<keyword evidence="1" id="KW-0808">Transferase</keyword>
<dbReference type="PANTHER" id="PTHR43289:SF34">
    <property type="entry name" value="SERINE_THREONINE-PROTEIN KINASE YBDM-RELATED"/>
    <property type="match status" value="1"/>
</dbReference>
<keyword evidence="4 5" id="KW-0067">ATP-binding</keyword>
<evidence type="ECO:0000313" key="8">
    <source>
        <dbReference type="EMBL" id="AKV04385.1"/>
    </source>
</evidence>
<dbReference type="SUPFAM" id="SSF56112">
    <property type="entry name" value="Protein kinase-like (PK-like)"/>
    <property type="match status" value="1"/>
</dbReference>
<dbReference type="PROSITE" id="PS00107">
    <property type="entry name" value="PROTEIN_KINASE_ATP"/>
    <property type="match status" value="1"/>
</dbReference>
<dbReference type="GO" id="GO:0005524">
    <property type="term" value="F:ATP binding"/>
    <property type="evidence" value="ECO:0007669"/>
    <property type="project" value="UniProtKB-UniRule"/>
</dbReference>
<dbReference type="RefSeq" id="WP_146655008.1">
    <property type="nucleotide sequence ID" value="NZ_CP012333.1"/>
</dbReference>
<dbReference type="InterPro" id="IPR008271">
    <property type="entry name" value="Ser/Thr_kinase_AS"/>
</dbReference>
<dbReference type="PROSITE" id="PS50011">
    <property type="entry name" value="PROTEIN_KINASE_DOM"/>
    <property type="match status" value="1"/>
</dbReference>
<dbReference type="CDD" id="cd14014">
    <property type="entry name" value="STKc_PknB_like"/>
    <property type="match status" value="1"/>
</dbReference>
<protein>
    <submittedName>
        <fullName evidence="8">Serine/threonine protein kinase</fullName>
    </submittedName>
</protein>
<evidence type="ECO:0000313" key="9">
    <source>
        <dbReference type="Proteomes" id="UP000064967"/>
    </source>
</evidence>
<dbReference type="STRING" id="1391654.AKJ09_11048"/>
<evidence type="ECO:0000256" key="2">
    <source>
        <dbReference type="ARBA" id="ARBA00022741"/>
    </source>
</evidence>
<proteinExistence type="predicted"/>
<feature type="domain" description="Protein kinase" evidence="7">
    <location>
        <begin position="21"/>
        <end position="284"/>
    </location>
</feature>
<dbReference type="InterPro" id="IPR000719">
    <property type="entry name" value="Prot_kinase_dom"/>
</dbReference>
<evidence type="ECO:0000256" key="1">
    <source>
        <dbReference type="ARBA" id="ARBA00022679"/>
    </source>
</evidence>
<dbReference type="InterPro" id="IPR011009">
    <property type="entry name" value="Kinase-like_dom_sf"/>
</dbReference>
<feature type="region of interest" description="Disordered" evidence="6">
    <location>
        <begin position="431"/>
        <end position="492"/>
    </location>
</feature>
<dbReference type="Proteomes" id="UP000064967">
    <property type="component" value="Chromosome"/>
</dbReference>
<evidence type="ECO:0000256" key="4">
    <source>
        <dbReference type="ARBA" id="ARBA00022840"/>
    </source>
</evidence>